<evidence type="ECO:0000313" key="2">
    <source>
        <dbReference type="EMBL" id="MFB9088673.1"/>
    </source>
</evidence>
<reference evidence="2 3" key="1">
    <citation type="submission" date="2024-09" db="EMBL/GenBank/DDBJ databases">
        <authorList>
            <person name="Sun Q."/>
            <person name="Mori K."/>
        </authorList>
    </citation>
    <scope>NUCLEOTIDE SEQUENCE [LARGE SCALE GENOMIC DNA]</scope>
    <source>
        <strain evidence="2 3">CECT 8460</strain>
    </source>
</reference>
<sequence length="107" mass="12640">MTTKKIFNKYTLGIMVFSLAMLIVLSWLFITSFNLKELSGVGFKAKSNQIPYLLRPLYKTFPNMIVLLCYFMFTYTAFVYIKEKSIFYKTLSIISFVMLFFILYLLT</sequence>
<name>A0ABV5GC28_9FLAO</name>
<evidence type="ECO:0000256" key="1">
    <source>
        <dbReference type="SAM" id="Phobius"/>
    </source>
</evidence>
<feature type="transmembrane region" description="Helical" evidence="1">
    <location>
        <begin position="86"/>
        <end position="106"/>
    </location>
</feature>
<accession>A0ABV5GC28</accession>
<dbReference type="Proteomes" id="UP001589576">
    <property type="component" value="Unassembled WGS sequence"/>
</dbReference>
<feature type="transmembrane region" description="Helical" evidence="1">
    <location>
        <begin position="61"/>
        <end position="81"/>
    </location>
</feature>
<protein>
    <recommendedName>
        <fullName evidence="4">DUF1634 domain-containing protein</fullName>
    </recommendedName>
</protein>
<keyword evidence="3" id="KW-1185">Reference proteome</keyword>
<dbReference type="RefSeq" id="WP_290285929.1">
    <property type="nucleotide sequence ID" value="NZ_JAUFQN010000019.1"/>
</dbReference>
<evidence type="ECO:0000313" key="3">
    <source>
        <dbReference type="Proteomes" id="UP001589576"/>
    </source>
</evidence>
<feature type="transmembrane region" description="Helical" evidence="1">
    <location>
        <begin position="12"/>
        <end position="30"/>
    </location>
</feature>
<keyword evidence="1" id="KW-1133">Transmembrane helix</keyword>
<gene>
    <name evidence="2" type="ORF">ACFFUU_03580</name>
</gene>
<keyword evidence="1" id="KW-0472">Membrane</keyword>
<dbReference type="EMBL" id="JBHMFB010000010">
    <property type="protein sequence ID" value="MFB9088673.1"/>
    <property type="molecule type" value="Genomic_DNA"/>
</dbReference>
<keyword evidence="1" id="KW-0812">Transmembrane</keyword>
<organism evidence="2 3">
    <name type="scientific">Flavobacterium paronense</name>
    <dbReference type="NCBI Taxonomy" id="1392775"/>
    <lineage>
        <taxon>Bacteria</taxon>
        <taxon>Pseudomonadati</taxon>
        <taxon>Bacteroidota</taxon>
        <taxon>Flavobacteriia</taxon>
        <taxon>Flavobacteriales</taxon>
        <taxon>Flavobacteriaceae</taxon>
        <taxon>Flavobacterium</taxon>
    </lineage>
</organism>
<evidence type="ECO:0008006" key="4">
    <source>
        <dbReference type="Google" id="ProtNLM"/>
    </source>
</evidence>
<proteinExistence type="predicted"/>
<comment type="caution">
    <text evidence="2">The sequence shown here is derived from an EMBL/GenBank/DDBJ whole genome shotgun (WGS) entry which is preliminary data.</text>
</comment>